<proteinExistence type="predicted"/>
<comment type="caution">
    <text evidence="2">The sequence shown here is derived from an EMBL/GenBank/DDBJ whole genome shotgun (WGS) entry which is preliminary data.</text>
</comment>
<protein>
    <submittedName>
        <fullName evidence="2">Uncharacterized protein</fullName>
    </submittedName>
</protein>
<feature type="compositionally biased region" description="Polar residues" evidence="1">
    <location>
        <begin position="1"/>
        <end position="14"/>
    </location>
</feature>
<dbReference type="Proteomes" id="UP001054821">
    <property type="component" value="Chromosome 7"/>
</dbReference>
<evidence type="ECO:0000256" key="1">
    <source>
        <dbReference type="SAM" id="MobiDB-lite"/>
    </source>
</evidence>
<dbReference type="AlphaFoldDB" id="A0AAD4V8E3"/>
<sequence length="74" mass="7740">MGNCNSCLPQTPNHTELENPASGASSSSAFAAGPSNTGGEDLDEKPSMVVADYGGIILEEGQQPNFHTFKEKDL</sequence>
<accession>A0AAD4V8E3</accession>
<feature type="compositionally biased region" description="Low complexity" evidence="1">
    <location>
        <begin position="20"/>
        <end position="35"/>
    </location>
</feature>
<gene>
    <name evidence="2" type="ORF">L3X38_039444</name>
</gene>
<feature type="region of interest" description="Disordered" evidence="1">
    <location>
        <begin position="1"/>
        <end position="47"/>
    </location>
</feature>
<keyword evidence="3" id="KW-1185">Reference proteome</keyword>
<reference evidence="2 3" key="1">
    <citation type="journal article" date="2022" name="G3 (Bethesda)">
        <title>Whole-genome sequence and methylome profiling of the almond [Prunus dulcis (Mill.) D.A. Webb] cultivar 'Nonpareil'.</title>
        <authorList>
            <person name="D'Amico-Willman K.M."/>
            <person name="Ouma W.Z."/>
            <person name="Meulia T."/>
            <person name="Sideli G.M."/>
            <person name="Gradziel T.M."/>
            <person name="Fresnedo-Ramirez J."/>
        </authorList>
    </citation>
    <scope>NUCLEOTIDE SEQUENCE [LARGE SCALE GENOMIC DNA]</scope>
    <source>
        <strain evidence="2">Clone GOH B32 T37-40</strain>
    </source>
</reference>
<evidence type="ECO:0000313" key="2">
    <source>
        <dbReference type="EMBL" id="KAI5319736.1"/>
    </source>
</evidence>
<evidence type="ECO:0000313" key="3">
    <source>
        <dbReference type="Proteomes" id="UP001054821"/>
    </source>
</evidence>
<dbReference type="EMBL" id="JAJFAZ020000007">
    <property type="protein sequence ID" value="KAI5319736.1"/>
    <property type="molecule type" value="Genomic_DNA"/>
</dbReference>
<organism evidence="2 3">
    <name type="scientific">Prunus dulcis</name>
    <name type="common">Almond</name>
    <name type="synonym">Amygdalus dulcis</name>
    <dbReference type="NCBI Taxonomy" id="3755"/>
    <lineage>
        <taxon>Eukaryota</taxon>
        <taxon>Viridiplantae</taxon>
        <taxon>Streptophyta</taxon>
        <taxon>Embryophyta</taxon>
        <taxon>Tracheophyta</taxon>
        <taxon>Spermatophyta</taxon>
        <taxon>Magnoliopsida</taxon>
        <taxon>eudicotyledons</taxon>
        <taxon>Gunneridae</taxon>
        <taxon>Pentapetalae</taxon>
        <taxon>rosids</taxon>
        <taxon>fabids</taxon>
        <taxon>Rosales</taxon>
        <taxon>Rosaceae</taxon>
        <taxon>Amygdaloideae</taxon>
        <taxon>Amygdaleae</taxon>
        <taxon>Prunus</taxon>
    </lineage>
</organism>
<name>A0AAD4V8E3_PRUDU</name>